<dbReference type="PANTHER" id="PTHR31415">
    <property type="entry name" value="OS05G0367900 PROTEIN"/>
    <property type="match status" value="1"/>
</dbReference>
<evidence type="ECO:0000256" key="3">
    <source>
        <dbReference type="SAM" id="Phobius"/>
    </source>
</evidence>
<keyword evidence="3" id="KW-0812">Transmembrane</keyword>
<evidence type="ECO:0000256" key="2">
    <source>
        <dbReference type="ARBA" id="ARBA00023136"/>
    </source>
</evidence>
<name>A0A7G2FFM5_ARATH</name>
<reference evidence="4 5" key="1">
    <citation type="submission" date="2020-09" db="EMBL/GenBank/DDBJ databases">
        <authorList>
            <person name="Ashkenazy H."/>
        </authorList>
    </citation>
    <scope>NUCLEOTIDE SEQUENCE [LARGE SCALE GENOMIC DNA]</scope>
    <source>
        <strain evidence="5">cv. Cdm-0</strain>
    </source>
</reference>
<dbReference type="GO" id="GO:0098542">
    <property type="term" value="P:defense response to other organism"/>
    <property type="evidence" value="ECO:0007669"/>
    <property type="project" value="InterPro"/>
</dbReference>
<dbReference type="AlphaFoldDB" id="A0A7G2FFM5"/>
<dbReference type="GO" id="GO:0016020">
    <property type="term" value="C:membrane"/>
    <property type="evidence" value="ECO:0007669"/>
    <property type="project" value="UniProtKB-SubCell"/>
</dbReference>
<sequence>METSSAIPPPPPPRVGWWSRPIVTVPLGNDREPTCKETTVCLTPCCAGLFTIVAVYLLIFHVVNNAHCHAKFSIQSITVSPSSATWHVDFLVKNPSPRYSIYYGPDETAVSLGTLNAAVLDTFHERKSRSHTAFSVDFIAEGNPNGVVFKELYVKLKAKHKIYGNVFGYAGHIDIRCQNLTRSYENVEKIHCHSSYTDMEALTGNSVSVSNANVSTADWTIGFVAKSPVTGCKISLHPLNARLLRGGEVISKSASYSSDYFVTGDEPDVLFEKVVKPEVIGDVIWHLRVEVLFAMDTDVSCFNGFLIAVCPDIALKFTTDPAGKGMGSLLGHMRWYTIYYGVGETALKLGAINAAVLSTSHKRISRHYTAFSVDFVAGGNPIVLEQLDIKLKAKEKAYVGYDAPGHIDIRCYNLTPSHENVNIQFATWSFLPIPSPSQTQTFPPLIGESVLLRRASPVSGCKISLNRVQSRLLRGDEVLSKYSSPSWDGAGDKTNVVFEKVVMPEVIGDVIWNLRVEIMCSVKTDANFRNRFLIATCPDIPVKFTKDPAGNVVGSLLGNMRRCD</sequence>
<keyword evidence="3" id="KW-1133">Transmembrane helix</keyword>
<dbReference type="Proteomes" id="UP000516314">
    <property type="component" value="Chromosome 5"/>
</dbReference>
<proteinExistence type="predicted"/>
<protein>
    <submittedName>
        <fullName evidence="4">(thale cress) hypothetical protein</fullName>
    </submittedName>
</protein>
<dbReference type="InterPro" id="IPR044839">
    <property type="entry name" value="NDR1-like"/>
</dbReference>
<evidence type="ECO:0000313" key="4">
    <source>
        <dbReference type="EMBL" id="CAD5332348.1"/>
    </source>
</evidence>
<keyword evidence="2 3" id="KW-0472">Membrane</keyword>
<organism evidence="4 5">
    <name type="scientific">Arabidopsis thaliana</name>
    <name type="common">Mouse-ear cress</name>
    <dbReference type="NCBI Taxonomy" id="3702"/>
    <lineage>
        <taxon>Eukaryota</taxon>
        <taxon>Viridiplantae</taxon>
        <taxon>Streptophyta</taxon>
        <taxon>Embryophyta</taxon>
        <taxon>Tracheophyta</taxon>
        <taxon>Spermatophyta</taxon>
        <taxon>Magnoliopsida</taxon>
        <taxon>eudicotyledons</taxon>
        <taxon>Gunneridae</taxon>
        <taxon>Pentapetalae</taxon>
        <taxon>rosids</taxon>
        <taxon>malvids</taxon>
        <taxon>Brassicales</taxon>
        <taxon>Brassicaceae</taxon>
        <taxon>Camelineae</taxon>
        <taxon>Arabidopsis</taxon>
    </lineage>
</organism>
<comment type="subcellular location">
    <subcellularLocation>
        <location evidence="1">Membrane</location>
    </subcellularLocation>
</comment>
<dbReference type="EMBL" id="LR881470">
    <property type="protein sequence ID" value="CAD5332348.1"/>
    <property type="molecule type" value="Genomic_DNA"/>
</dbReference>
<accession>A0A7G2FFM5</accession>
<feature type="transmembrane region" description="Helical" evidence="3">
    <location>
        <begin position="40"/>
        <end position="63"/>
    </location>
</feature>
<evidence type="ECO:0000313" key="5">
    <source>
        <dbReference type="Proteomes" id="UP000516314"/>
    </source>
</evidence>
<evidence type="ECO:0000256" key="1">
    <source>
        <dbReference type="ARBA" id="ARBA00004370"/>
    </source>
</evidence>
<gene>
    <name evidence="4" type="ORF">AT9943_LOCUS19760</name>
</gene>
<dbReference type="PANTHER" id="PTHR31415:SF172">
    <property type="entry name" value="TRANSMEMBRANE PROTEIN"/>
    <property type="match status" value="1"/>
</dbReference>